<sequence>MSSTIDGPIVFNDLKIPSTINLESVGFGKGFYTQERIVFNGTISEDPKQFKIVLAEGGVNESNVQLDFTINFQAKLISVNNKFFTFFRRKDLSKISHLYVTGENTVQIKSLTLYHNNLKLKISTTEATTVPYQRCPKPIVLNNVLRITTWTVFGGWDGSSVYDNPFRVGEPFILEFIATPKDSIDIFVNNEFFKTIYYRKGYNDLNDVSQLYINGFQLNSLILCPTENL</sequence>
<evidence type="ECO:0000256" key="1">
    <source>
        <dbReference type="ARBA" id="ARBA00022734"/>
    </source>
</evidence>
<dbReference type="Proteomes" id="UP000887561">
    <property type="component" value="Unplaced"/>
</dbReference>
<name>A0A915M0M2_MELJA</name>
<dbReference type="SUPFAM" id="SSF49899">
    <property type="entry name" value="Concanavalin A-like lectins/glucanases"/>
    <property type="match status" value="1"/>
</dbReference>
<reference evidence="4" key="1">
    <citation type="submission" date="2022-11" db="UniProtKB">
        <authorList>
            <consortium name="WormBaseParasite"/>
        </authorList>
    </citation>
    <scope>IDENTIFICATION</scope>
</reference>
<dbReference type="WBParaSite" id="scaffold21473_cov168.g19709">
    <property type="protein sequence ID" value="scaffold21473_cov168.g19709"/>
    <property type="gene ID" value="scaffold21473_cov168.g19709"/>
</dbReference>
<feature type="domain" description="Galectin" evidence="2">
    <location>
        <begin position="23"/>
        <end position="224"/>
    </location>
</feature>
<dbReference type="Gene3D" id="2.60.120.200">
    <property type="match status" value="1"/>
</dbReference>
<proteinExistence type="predicted"/>
<dbReference type="InterPro" id="IPR001079">
    <property type="entry name" value="Galectin_CRD"/>
</dbReference>
<organism evidence="3 4">
    <name type="scientific">Meloidogyne javanica</name>
    <name type="common">Root-knot nematode worm</name>
    <dbReference type="NCBI Taxonomy" id="6303"/>
    <lineage>
        <taxon>Eukaryota</taxon>
        <taxon>Metazoa</taxon>
        <taxon>Ecdysozoa</taxon>
        <taxon>Nematoda</taxon>
        <taxon>Chromadorea</taxon>
        <taxon>Rhabditida</taxon>
        <taxon>Tylenchina</taxon>
        <taxon>Tylenchomorpha</taxon>
        <taxon>Tylenchoidea</taxon>
        <taxon>Meloidogynidae</taxon>
        <taxon>Meloidogyninae</taxon>
        <taxon>Meloidogyne</taxon>
        <taxon>Meloidogyne incognita group</taxon>
    </lineage>
</organism>
<dbReference type="InterPro" id="IPR013320">
    <property type="entry name" value="ConA-like_dom_sf"/>
</dbReference>
<dbReference type="PROSITE" id="PS51304">
    <property type="entry name" value="GALECTIN"/>
    <property type="match status" value="1"/>
</dbReference>
<evidence type="ECO:0000259" key="2">
    <source>
        <dbReference type="PROSITE" id="PS51304"/>
    </source>
</evidence>
<protein>
    <submittedName>
        <fullName evidence="4">Galectin</fullName>
    </submittedName>
</protein>
<keyword evidence="1" id="KW-0430">Lectin</keyword>
<dbReference type="GO" id="GO:0030246">
    <property type="term" value="F:carbohydrate binding"/>
    <property type="evidence" value="ECO:0007669"/>
    <property type="project" value="UniProtKB-KW"/>
</dbReference>
<accession>A0A915M0M2</accession>
<evidence type="ECO:0000313" key="3">
    <source>
        <dbReference type="Proteomes" id="UP000887561"/>
    </source>
</evidence>
<evidence type="ECO:0000313" key="4">
    <source>
        <dbReference type="WBParaSite" id="scaffold21473_cov168.g19709"/>
    </source>
</evidence>
<keyword evidence="3" id="KW-1185">Reference proteome</keyword>
<dbReference type="AlphaFoldDB" id="A0A915M0M2"/>